<evidence type="ECO:0008006" key="4">
    <source>
        <dbReference type="Google" id="ProtNLM"/>
    </source>
</evidence>
<comment type="caution">
    <text evidence="2">The sequence shown here is derived from an EMBL/GenBank/DDBJ whole genome shotgun (WGS) entry which is preliminary data.</text>
</comment>
<dbReference type="InParanoid" id="A0A218ZI76"/>
<keyword evidence="3" id="KW-1185">Reference proteome</keyword>
<dbReference type="Proteomes" id="UP000242519">
    <property type="component" value="Unassembled WGS sequence"/>
</dbReference>
<name>A0A218ZI76_9HELO</name>
<accession>A0A218ZI76</accession>
<proteinExistence type="predicted"/>
<reference evidence="2 3" key="1">
    <citation type="submission" date="2017-04" db="EMBL/GenBank/DDBJ databases">
        <title>Draft genome sequence of Marssonina coronaria NL1: causal agent of apple blotch.</title>
        <authorList>
            <person name="Cheng Q."/>
        </authorList>
    </citation>
    <scope>NUCLEOTIDE SEQUENCE [LARGE SCALE GENOMIC DNA]</scope>
    <source>
        <strain evidence="2 3">NL1</strain>
    </source>
</reference>
<organism evidence="2 3">
    <name type="scientific">Diplocarpon coronariae</name>
    <dbReference type="NCBI Taxonomy" id="2795749"/>
    <lineage>
        <taxon>Eukaryota</taxon>
        <taxon>Fungi</taxon>
        <taxon>Dikarya</taxon>
        <taxon>Ascomycota</taxon>
        <taxon>Pezizomycotina</taxon>
        <taxon>Leotiomycetes</taxon>
        <taxon>Helotiales</taxon>
        <taxon>Drepanopezizaceae</taxon>
        <taxon>Diplocarpon</taxon>
    </lineage>
</organism>
<dbReference type="AlphaFoldDB" id="A0A218ZI76"/>
<dbReference type="InterPro" id="IPR045469">
    <property type="entry name" value="Nis1"/>
</dbReference>
<keyword evidence="1" id="KW-0732">Signal</keyword>
<protein>
    <recommendedName>
        <fullName evidence="4">Secreted protein NIS1</fullName>
    </recommendedName>
</protein>
<evidence type="ECO:0000313" key="3">
    <source>
        <dbReference type="Proteomes" id="UP000242519"/>
    </source>
</evidence>
<evidence type="ECO:0000256" key="1">
    <source>
        <dbReference type="SAM" id="SignalP"/>
    </source>
</evidence>
<evidence type="ECO:0000313" key="2">
    <source>
        <dbReference type="EMBL" id="OWP07534.1"/>
    </source>
</evidence>
<dbReference type="OrthoDB" id="3913322at2759"/>
<feature type="chain" id="PRO_5012284610" description="Secreted protein NIS1" evidence="1">
    <location>
        <begin position="21"/>
        <end position="143"/>
    </location>
</feature>
<sequence length="143" mass="14650">MQFSIASTASFLALLSTASARITALAVPTTIAAGEYFPVKLLTENYNQAVYDVATAFGISPGAGFPNTLGTPLGAYYIGPALSNTLNPLNFTLRIDPGFPAGPATIAASVYSLYGAVSSPALVPFNVTITVGTVTSTDFAFSV</sequence>
<gene>
    <name evidence="2" type="ORF">B2J93_8986</name>
</gene>
<dbReference type="Pfam" id="PF19271">
    <property type="entry name" value="Nis1"/>
    <property type="match status" value="1"/>
</dbReference>
<dbReference type="EMBL" id="MZNU01000003">
    <property type="protein sequence ID" value="OWP07534.1"/>
    <property type="molecule type" value="Genomic_DNA"/>
</dbReference>
<feature type="signal peptide" evidence="1">
    <location>
        <begin position="1"/>
        <end position="20"/>
    </location>
</feature>